<dbReference type="Proteomes" id="UP001197093">
    <property type="component" value="Unassembled WGS sequence"/>
</dbReference>
<feature type="chain" id="PRO_5042147877" description="Serum paraoxonase/arylesterase family protein" evidence="1">
    <location>
        <begin position="22"/>
        <end position="427"/>
    </location>
</feature>
<evidence type="ECO:0000313" key="3">
    <source>
        <dbReference type="Proteomes" id="UP001197093"/>
    </source>
</evidence>
<reference evidence="2" key="1">
    <citation type="submission" date="2023-02" db="EMBL/GenBank/DDBJ databases">
        <authorList>
            <person name="Palmer J.M."/>
        </authorList>
    </citation>
    <scope>NUCLEOTIDE SEQUENCE</scope>
    <source>
        <strain evidence="2">FW57</strain>
    </source>
</reference>
<dbReference type="InterPro" id="IPR051288">
    <property type="entry name" value="Serum_paraoxonase/arylesterase"/>
</dbReference>
<evidence type="ECO:0000256" key="1">
    <source>
        <dbReference type="SAM" id="SignalP"/>
    </source>
</evidence>
<organism evidence="2 3">
    <name type="scientific">Staphylotrichum longicolle</name>
    <dbReference type="NCBI Taxonomy" id="669026"/>
    <lineage>
        <taxon>Eukaryota</taxon>
        <taxon>Fungi</taxon>
        <taxon>Dikarya</taxon>
        <taxon>Ascomycota</taxon>
        <taxon>Pezizomycotina</taxon>
        <taxon>Sordariomycetes</taxon>
        <taxon>Sordariomycetidae</taxon>
        <taxon>Sordariales</taxon>
        <taxon>Chaetomiaceae</taxon>
        <taxon>Staphylotrichum</taxon>
    </lineage>
</organism>
<dbReference type="PANTHER" id="PTHR11799:SF12">
    <property type="entry name" value="PARAOXONASE-RELATED"/>
    <property type="match status" value="1"/>
</dbReference>
<protein>
    <recommendedName>
        <fullName evidence="4">Serum paraoxonase/arylesterase family protein</fullName>
    </recommendedName>
</protein>
<feature type="signal peptide" evidence="1">
    <location>
        <begin position="1"/>
        <end position="21"/>
    </location>
</feature>
<comment type="caution">
    <text evidence="2">The sequence shown here is derived from an EMBL/GenBank/DDBJ whole genome shotgun (WGS) entry which is preliminary data.</text>
</comment>
<gene>
    <name evidence="2" type="ORF">NEMBOFW57_005741</name>
</gene>
<dbReference type="Gene3D" id="2.120.10.30">
    <property type="entry name" value="TolB, C-terminal domain"/>
    <property type="match status" value="1"/>
</dbReference>
<evidence type="ECO:0008006" key="4">
    <source>
        <dbReference type="Google" id="ProtNLM"/>
    </source>
</evidence>
<dbReference type="InterPro" id="IPR011042">
    <property type="entry name" value="6-blade_b-propeller_TolB-like"/>
</dbReference>
<name>A0AAD4F208_9PEZI</name>
<dbReference type="AlphaFoldDB" id="A0AAD4F208"/>
<proteinExistence type="predicted"/>
<dbReference type="EMBL" id="JAHCVI010000002">
    <property type="protein sequence ID" value="KAG7289373.1"/>
    <property type="molecule type" value="Genomic_DNA"/>
</dbReference>
<dbReference type="PANTHER" id="PTHR11799">
    <property type="entry name" value="PARAOXONASE"/>
    <property type="match status" value="1"/>
</dbReference>
<accession>A0AAD4F208</accession>
<sequence length="427" mass="46350">MRLLSLSLLGALLAYLLYTAAPSVSRTLTVLGALRRYPPGAVVKEGVTAIPDTVHCEDLHYHAPSGTLFTACEDNPETRFKWFPPLANFDDPEMASKSRGSIHVVDPKTMMSRRLAFENFDGPFITHGIDVIPDSKAADGEAVYIVAVNHIPETQSSGEKGPHARSQLEVFHHVVGTSSIRHLRSVWHPLIKTPNDVFAENPTSIYVTNDHRHRFHGLMRTLEDLYLGATWTEVVHVQLDSLAAAEPTAGVTARIALPNIHNNNGLGHGRTEREILISSCTSGVLLIGQLPADGNGNITITESVDFDHVVDNPSYFADPYATPGDDHSGFLEAGVSRGIDLAHTQRSPTAKDPVMVTYIKPTAAGGWEKRLLLEDDGTVLRSVSAAVLVAIDPADDVDGGTTKSQRKAWLFATGFLSKSMIAFKVDL</sequence>
<keyword evidence="1" id="KW-0732">Signal</keyword>
<keyword evidence="3" id="KW-1185">Reference proteome</keyword>
<evidence type="ECO:0000313" key="2">
    <source>
        <dbReference type="EMBL" id="KAG7289373.1"/>
    </source>
</evidence>